<dbReference type="Proteomes" id="UP000075653">
    <property type="component" value="Unassembled WGS sequence"/>
</dbReference>
<dbReference type="OrthoDB" id="9809646at2"/>
<evidence type="ECO:0000256" key="4">
    <source>
        <dbReference type="ARBA" id="ARBA00022692"/>
    </source>
</evidence>
<feature type="transmembrane region" description="Helical" evidence="10">
    <location>
        <begin position="195"/>
        <end position="217"/>
    </location>
</feature>
<dbReference type="InterPro" id="IPR002524">
    <property type="entry name" value="Cation_efflux"/>
</dbReference>
<dbReference type="NCBIfam" id="TIGR01297">
    <property type="entry name" value="CDF"/>
    <property type="match status" value="1"/>
</dbReference>
<keyword evidence="6 10" id="KW-1133">Transmembrane helix</keyword>
<dbReference type="InterPro" id="IPR058533">
    <property type="entry name" value="Cation_efflux_TM"/>
</dbReference>
<feature type="region of interest" description="Disordered" evidence="9">
    <location>
        <begin position="12"/>
        <end position="54"/>
    </location>
</feature>
<evidence type="ECO:0000256" key="5">
    <source>
        <dbReference type="ARBA" id="ARBA00022906"/>
    </source>
</evidence>
<dbReference type="GO" id="GO:0005886">
    <property type="term" value="C:plasma membrane"/>
    <property type="evidence" value="ECO:0007669"/>
    <property type="project" value="TreeGrafter"/>
</dbReference>
<evidence type="ECO:0000313" key="13">
    <source>
        <dbReference type="EMBL" id="KXW58940.1"/>
    </source>
</evidence>
<dbReference type="PANTHER" id="PTHR11562:SF17">
    <property type="entry name" value="RE54080P-RELATED"/>
    <property type="match status" value="1"/>
</dbReference>
<feature type="transmembrane region" description="Helical" evidence="10">
    <location>
        <begin position="132"/>
        <end position="151"/>
    </location>
</feature>
<dbReference type="PATRIC" id="fig|1789004.3.peg.461"/>
<comment type="similarity">
    <text evidence="2">Belongs to the cation diffusion facilitator (CDF) transporter (TC 2.A.4) family. SLC30A subfamily.</text>
</comment>
<dbReference type="STRING" id="1789004.FEMY_04620"/>
<sequence>MRRTGVFRAWKNNMGLGHHSHSHGPGSGHRSHTKRGTQQAHQHHDPADHVHHGARPATTRAMLVALILTVAFALVEAFTGWWSGSLALLSDAGHMVSDALSLGLGTLAVWIGKRPPTQRHSYGLQRAEIIAAALNGLLLLGVIGIISVEAFERITHPSPVHPFPVMGVAVLGMILNTLNGWMLSRMEKGLNTRALLIHVLGDFLGSLAALIAGFIIWQTGWMPIDPILSLVVAGLMLNSTFQILSESVHVLMEGVPKTVSLHEVGEQLAHTPGVIAVHDLHIWTLTSGMMALSAHLEVEALTNWPELLTLLRARLIHQHGIEQITLQPELRRPA</sequence>
<dbReference type="EMBL" id="LRRD01000007">
    <property type="protein sequence ID" value="KXW58940.1"/>
    <property type="molecule type" value="Genomic_DNA"/>
</dbReference>
<dbReference type="PANTHER" id="PTHR11562">
    <property type="entry name" value="CATION EFFLUX PROTEIN/ ZINC TRANSPORTER"/>
    <property type="match status" value="1"/>
</dbReference>
<evidence type="ECO:0000256" key="8">
    <source>
        <dbReference type="ARBA" id="ARBA00023136"/>
    </source>
</evidence>
<evidence type="ECO:0000256" key="10">
    <source>
        <dbReference type="SAM" id="Phobius"/>
    </source>
</evidence>
<dbReference type="AlphaFoldDB" id="A0A149W0H2"/>
<evidence type="ECO:0000259" key="12">
    <source>
        <dbReference type="Pfam" id="PF16916"/>
    </source>
</evidence>
<keyword evidence="4 10" id="KW-0812">Transmembrane</keyword>
<evidence type="ECO:0000313" key="14">
    <source>
        <dbReference type="Proteomes" id="UP000075653"/>
    </source>
</evidence>
<comment type="caution">
    <text evidence="13">The sequence shown here is derived from an EMBL/GenBank/DDBJ whole genome shotgun (WGS) entry which is preliminary data.</text>
</comment>
<keyword evidence="8 10" id="KW-0472">Membrane</keyword>
<evidence type="ECO:0000259" key="11">
    <source>
        <dbReference type="Pfam" id="PF01545"/>
    </source>
</evidence>
<dbReference type="InterPro" id="IPR050681">
    <property type="entry name" value="CDF/SLC30A"/>
</dbReference>
<organism evidence="13 14">
    <name type="scientific">Ferrovum myxofaciens</name>
    <dbReference type="NCBI Taxonomy" id="416213"/>
    <lineage>
        <taxon>Bacteria</taxon>
        <taxon>Pseudomonadati</taxon>
        <taxon>Pseudomonadota</taxon>
        <taxon>Betaproteobacteria</taxon>
        <taxon>Ferrovales</taxon>
        <taxon>Ferrovaceae</taxon>
        <taxon>Ferrovum</taxon>
    </lineage>
</organism>
<feature type="domain" description="Cation efflux protein transmembrane" evidence="11">
    <location>
        <begin position="63"/>
        <end position="252"/>
    </location>
</feature>
<evidence type="ECO:0000256" key="6">
    <source>
        <dbReference type="ARBA" id="ARBA00022989"/>
    </source>
</evidence>
<reference evidence="13 14" key="1">
    <citation type="submission" date="2016-01" db="EMBL/GenBank/DDBJ databases">
        <title>Genome sequence of the acidophilic iron oxidising Ferrovum strain Z-31.</title>
        <authorList>
            <person name="Poehlein A."/>
            <person name="Ullrich S.R."/>
            <person name="Schloemann M."/>
            <person name="Muehling M."/>
            <person name="Daniel R."/>
        </authorList>
    </citation>
    <scope>NUCLEOTIDE SEQUENCE [LARGE SCALE GENOMIC DNA]</scope>
    <source>
        <strain evidence="13 14">Z-31</strain>
    </source>
</reference>
<keyword evidence="5" id="KW-0864">Zinc transport</keyword>
<feature type="domain" description="Cation efflux protein cytoplasmic" evidence="12">
    <location>
        <begin position="258"/>
        <end position="329"/>
    </location>
</feature>
<dbReference type="Pfam" id="PF01545">
    <property type="entry name" value="Cation_efflux"/>
    <property type="match status" value="1"/>
</dbReference>
<evidence type="ECO:0000256" key="2">
    <source>
        <dbReference type="ARBA" id="ARBA00008873"/>
    </source>
</evidence>
<evidence type="ECO:0000256" key="1">
    <source>
        <dbReference type="ARBA" id="ARBA00004141"/>
    </source>
</evidence>
<name>A0A149W0H2_9PROT</name>
<feature type="transmembrane region" description="Helical" evidence="10">
    <location>
        <begin position="163"/>
        <end position="183"/>
    </location>
</feature>
<proteinExistence type="inferred from homology"/>
<keyword evidence="14" id="KW-1185">Reference proteome</keyword>
<keyword evidence="3" id="KW-0813">Transport</keyword>
<evidence type="ECO:0000256" key="7">
    <source>
        <dbReference type="ARBA" id="ARBA00023065"/>
    </source>
</evidence>
<gene>
    <name evidence="13" type="primary">czcD</name>
    <name evidence="13" type="ORF">FEMY_04620</name>
</gene>
<evidence type="ECO:0000256" key="9">
    <source>
        <dbReference type="SAM" id="MobiDB-lite"/>
    </source>
</evidence>
<dbReference type="RefSeq" id="WP_160171520.1">
    <property type="nucleotide sequence ID" value="NZ_JPOQ01000016.1"/>
</dbReference>
<keyword evidence="7" id="KW-0406">Ion transport</keyword>
<feature type="transmembrane region" description="Helical" evidence="10">
    <location>
        <begin position="61"/>
        <end position="82"/>
    </location>
</feature>
<dbReference type="InterPro" id="IPR036837">
    <property type="entry name" value="Cation_efflux_CTD_sf"/>
</dbReference>
<dbReference type="SUPFAM" id="SSF161111">
    <property type="entry name" value="Cation efflux protein transmembrane domain-like"/>
    <property type="match status" value="1"/>
</dbReference>
<dbReference type="GO" id="GO:0005385">
    <property type="term" value="F:zinc ion transmembrane transporter activity"/>
    <property type="evidence" value="ECO:0007669"/>
    <property type="project" value="TreeGrafter"/>
</dbReference>
<dbReference type="SUPFAM" id="SSF160240">
    <property type="entry name" value="Cation efflux protein cytoplasmic domain-like"/>
    <property type="match status" value="1"/>
</dbReference>
<feature type="transmembrane region" description="Helical" evidence="10">
    <location>
        <begin position="94"/>
        <end position="111"/>
    </location>
</feature>
<dbReference type="InterPro" id="IPR027469">
    <property type="entry name" value="Cation_efflux_TMD_sf"/>
</dbReference>
<keyword evidence="5" id="KW-0862">Zinc</keyword>
<protein>
    <submittedName>
        <fullName evidence="13">Cadmium, cobalt and zinc/H(+)-K(+) antiporter</fullName>
    </submittedName>
</protein>
<dbReference type="Gene3D" id="1.20.1510.10">
    <property type="entry name" value="Cation efflux protein transmembrane domain"/>
    <property type="match status" value="1"/>
</dbReference>
<dbReference type="Pfam" id="PF16916">
    <property type="entry name" value="ZT_dimer"/>
    <property type="match status" value="1"/>
</dbReference>
<feature type="compositionally biased region" description="Basic and acidic residues" evidence="9">
    <location>
        <begin position="42"/>
        <end position="51"/>
    </location>
</feature>
<comment type="subcellular location">
    <subcellularLocation>
        <location evidence="1">Membrane</location>
        <topology evidence="1">Multi-pass membrane protein</topology>
    </subcellularLocation>
</comment>
<accession>A0A149W0H2</accession>
<dbReference type="InterPro" id="IPR027470">
    <property type="entry name" value="Cation_efflux_CTD"/>
</dbReference>
<evidence type="ECO:0000256" key="3">
    <source>
        <dbReference type="ARBA" id="ARBA00022448"/>
    </source>
</evidence>